<keyword evidence="2" id="KW-0479">Metal-binding</keyword>
<reference evidence="6" key="1">
    <citation type="journal article" date="2019" name="Int. J. Syst. Evol. Microbiol.">
        <title>The Global Catalogue of Microorganisms (GCM) 10K type strain sequencing project: providing services to taxonomists for standard genome sequencing and annotation.</title>
        <authorList>
            <consortium name="The Broad Institute Genomics Platform"/>
            <consortium name="The Broad Institute Genome Sequencing Center for Infectious Disease"/>
            <person name="Wu L."/>
            <person name="Ma J."/>
        </authorList>
    </citation>
    <scope>NUCLEOTIDE SEQUENCE [LARGE SCALE GENOMIC DNA]</scope>
    <source>
        <strain evidence="6">CGMCC 1.16455</strain>
    </source>
</reference>
<dbReference type="Pfam" id="PF13531">
    <property type="entry name" value="SBP_bac_11"/>
    <property type="match status" value="1"/>
</dbReference>
<proteinExistence type="inferred from homology"/>
<keyword evidence="3 4" id="KW-0732">Signal</keyword>
<comment type="similarity">
    <text evidence="1">Belongs to the bacterial solute-binding protein ModA family.</text>
</comment>
<evidence type="ECO:0000256" key="1">
    <source>
        <dbReference type="ARBA" id="ARBA00009175"/>
    </source>
</evidence>
<name>A0ABW0FLB7_9MICO</name>
<dbReference type="CDD" id="cd13538">
    <property type="entry name" value="PBP2_ModA_like_1"/>
    <property type="match status" value="1"/>
</dbReference>
<dbReference type="SUPFAM" id="SSF53850">
    <property type="entry name" value="Periplasmic binding protein-like II"/>
    <property type="match status" value="1"/>
</dbReference>
<sequence>MSAVRRSRAAVACLAATAALALTLGAAGCSTVGGGPDAAEGDAGPTTLTVYAAASLQEPFEDLGEQFEADHEGVDVEFSFAGSSTLVGQIQQGAPADVFASANTSNMDKLVDADLQAADPVEFTTNTLMIAVPAGNPAHVTDLASLTGDEINLVVCAPEVPCGAAAEAVERAAGVDFSPVSEEQSVTDVLNKVSSGEADAGLVYVTDVKKAGDGVEGIAFPESDSAVNTYPITTVKGSAQPELGQEFVDLVTGESGQQMLGGYGFGEPDTGGA</sequence>
<dbReference type="RefSeq" id="WP_193115958.1">
    <property type="nucleotide sequence ID" value="NZ_BAAAIR010000050.1"/>
</dbReference>
<dbReference type="PANTHER" id="PTHR30632">
    <property type="entry name" value="MOLYBDATE-BINDING PERIPLASMIC PROTEIN"/>
    <property type="match status" value="1"/>
</dbReference>
<keyword evidence="6" id="KW-1185">Reference proteome</keyword>
<evidence type="ECO:0000313" key="6">
    <source>
        <dbReference type="Proteomes" id="UP001595937"/>
    </source>
</evidence>
<dbReference type="InterPro" id="IPR005950">
    <property type="entry name" value="ModA"/>
</dbReference>
<accession>A0ABW0FLB7</accession>
<dbReference type="PANTHER" id="PTHR30632:SF0">
    <property type="entry name" value="SULFATE-BINDING PROTEIN"/>
    <property type="match status" value="1"/>
</dbReference>
<comment type="caution">
    <text evidence="5">The sequence shown here is derived from an EMBL/GenBank/DDBJ whole genome shotgun (WGS) entry which is preliminary data.</text>
</comment>
<feature type="chain" id="PRO_5046321092" evidence="4">
    <location>
        <begin position="22"/>
        <end position="273"/>
    </location>
</feature>
<dbReference type="PROSITE" id="PS51257">
    <property type="entry name" value="PROKAR_LIPOPROTEIN"/>
    <property type="match status" value="1"/>
</dbReference>
<gene>
    <name evidence="5" type="primary">modA</name>
    <name evidence="5" type="ORF">ACFPK8_18950</name>
</gene>
<dbReference type="PIRSF" id="PIRSF004846">
    <property type="entry name" value="ModA"/>
    <property type="match status" value="1"/>
</dbReference>
<evidence type="ECO:0000256" key="4">
    <source>
        <dbReference type="SAM" id="SignalP"/>
    </source>
</evidence>
<evidence type="ECO:0000313" key="5">
    <source>
        <dbReference type="EMBL" id="MFC5299598.1"/>
    </source>
</evidence>
<evidence type="ECO:0000256" key="3">
    <source>
        <dbReference type="ARBA" id="ARBA00022729"/>
    </source>
</evidence>
<dbReference type="NCBIfam" id="TIGR01256">
    <property type="entry name" value="modA"/>
    <property type="match status" value="1"/>
</dbReference>
<dbReference type="Proteomes" id="UP001595937">
    <property type="component" value="Unassembled WGS sequence"/>
</dbReference>
<feature type="signal peptide" evidence="4">
    <location>
        <begin position="1"/>
        <end position="21"/>
    </location>
</feature>
<dbReference type="InterPro" id="IPR050682">
    <property type="entry name" value="ModA/WtpA"/>
</dbReference>
<evidence type="ECO:0000256" key="2">
    <source>
        <dbReference type="ARBA" id="ARBA00022723"/>
    </source>
</evidence>
<dbReference type="GeneID" id="303299058"/>
<protein>
    <submittedName>
        <fullName evidence="5">Molybdate ABC transporter substrate-binding protein</fullName>
    </submittedName>
</protein>
<organism evidence="5 6">
    <name type="scientific">Brachybacterium tyrofermentans</name>
    <dbReference type="NCBI Taxonomy" id="47848"/>
    <lineage>
        <taxon>Bacteria</taxon>
        <taxon>Bacillati</taxon>
        <taxon>Actinomycetota</taxon>
        <taxon>Actinomycetes</taxon>
        <taxon>Micrococcales</taxon>
        <taxon>Dermabacteraceae</taxon>
        <taxon>Brachybacterium</taxon>
    </lineage>
</organism>
<dbReference type="EMBL" id="JBHSLN010000089">
    <property type="protein sequence ID" value="MFC5299598.1"/>
    <property type="molecule type" value="Genomic_DNA"/>
</dbReference>
<dbReference type="Gene3D" id="3.40.190.10">
    <property type="entry name" value="Periplasmic binding protein-like II"/>
    <property type="match status" value="2"/>
</dbReference>